<organism evidence="2 3">
    <name type="scientific">Byssothecium circinans</name>
    <dbReference type="NCBI Taxonomy" id="147558"/>
    <lineage>
        <taxon>Eukaryota</taxon>
        <taxon>Fungi</taxon>
        <taxon>Dikarya</taxon>
        <taxon>Ascomycota</taxon>
        <taxon>Pezizomycotina</taxon>
        <taxon>Dothideomycetes</taxon>
        <taxon>Pleosporomycetidae</taxon>
        <taxon>Pleosporales</taxon>
        <taxon>Massarineae</taxon>
        <taxon>Massarinaceae</taxon>
        <taxon>Byssothecium</taxon>
    </lineage>
</organism>
<proteinExistence type="predicted"/>
<dbReference type="AlphaFoldDB" id="A0A6A5TR10"/>
<keyword evidence="1" id="KW-0732">Signal</keyword>
<evidence type="ECO:0000313" key="2">
    <source>
        <dbReference type="EMBL" id="KAF1955061.1"/>
    </source>
</evidence>
<evidence type="ECO:0000313" key="3">
    <source>
        <dbReference type="Proteomes" id="UP000800035"/>
    </source>
</evidence>
<dbReference type="Proteomes" id="UP000800035">
    <property type="component" value="Unassembled WGS sequence"/>
</dbReference>
<dbReference type="EMBL" id="ML976996">
    <property type="protein sequence ID" value="KAF1955061.1"/>
    <property type="molecule type" value="Genomic_DNA"/>
</dbReference>
<dbReference type="Pfam" id="PF19271">
    <property type="entry name" value="Nis1"/>
    <property type="match status" value="1"/>
</dbReference>
<evidence type="ECO:0000256" key="1">
    <source>
        <dbReference type="SAM" id="SignalP"/>
    </source>
</evidence>
<name>A0A6A5TR10_9PLEO</name>
<gene>
    <name evidence="2" type="ORF">CC80DRAFT_493403</name>
</gene>
<accession>A0A6A5TR10</accession>
<keyword evidence="3" id="KW-1185">Reference proteome</keyword>
<dbReference type="InterPro" id="IPR045469">
    <property type="entry name" value="Nis1"/>
</dbReference>
<reference evidence="2" key="1">
    <citation type="journal article" date="2020" name="Stud. Mycol.">
        <title>101 Dothideomycetes genomes: a test case for predicting lifestyles and emergence of pathogens.</title>
        <authorList>
            <person name="Haridas S."/>
            <person name="Albert R."/>
            <person name="Binder M."/>
            <person name="Bloem J."/>
            <person name="Labutti K."/>
            <person name="Salamov A."/>
            <person name="Andreopoulos B."/>
            <person name="Baker S."/>
            <person name="Barry K."/>
            <person name="Bills G."/>
            <person name="Bluhm B."/>
            <person name="Cannon C."/>
            <person name="Castanera R."/>
            <person name="Culley D."/>
            <person name="Daum C."/>
            <person name="Ezra D."/>
            <person name="Gonzalez J."/>
            <person name="Henrissat B."/>
            <person name="Kuo A."/>
            <person name="Liang C."/>
            <person name="Lipzen A."/>
            <person name="Lutzoni F."/>
            <person name="Magnuson J."/>
            <person name="Mondo S."/>
            <person name="Nolan M."/>
            <person name="Ohm R."/>
            <person name="Pangilinan J."/>
            <person name="Park H.-J."/>
            <person name="Ramirez L."/>
            <person name="Alfaro M."/>
            <person name="Sun H."/>
            <person name="Tritt A."/>
            <person name="Yoshinaga Y."/>
            <person name="Zwiers L.-H."/>
            <person name="Turgeon B."/>
            <person name="Goodwin S."/>
            <person name="Spatafora J."/>
            <person name="Crous P."/>
            <person name="Grigoriev I."/>
        </authorList>
    </citation>
    <scope>NUCLEOTIDE SEQUENCE</scope>
    <source>
        <strain evidence="2">CBS 675.92</strain>
    </source>
</reference>
<feature type="signal peptide" evidence="1">
    <location>
        <begin position="1"/>
        <end position="17"/>
    </location>
</feature>
<protein>
    <submittedName>
        <fullName evidence="2">Uncharacterized protein</fullName>
    </submittedName>
</protein>
<dbReference type="OrthoDB" id="3913322at2759"/>
<feature type="chain" id="PRO_5025624188" evidence="1">
    <location>
        <begin position="18"/>
        <end position="149"/>
    </location>
</feature>
<sequence>MRSSAFLPALLAPLSTAILTGISVPATLAPSAPYTITLLSENYIQAVADVAVAWGYATPASAYPRTLGGYTSSSYLGPDKSNQLENVTVETTAPAELGNLGTEAVVSVSLFSLFGKGGTPSVQTWNVTVGVGESVSGEVVSKEAVKGVA</sequence>